<name>A0A2G8LL56_STIJA</name>
<dbReference type="PROSITE" id="PS50172">
    <property type="entry name" value="BRCT"/>
    <property type="match status" value="2"/>
</dbReference>
<proteinExistence type="predicted"/>
<dbReference type="GO" id="GO:0008270">
    <property type="term" value="F:zinc ion binding"/>
    <property type="evidence" value="ECO:0007669"/>
    <property type="project" value="UniProtKB-KW"/>
</dbReference>
<dbReference type="STRING" id="307972.A0A2G8LL56"/>
<keyword evidence="8" id="KW-0234">DNA repair</keyword>
<dbReference type="SMART" id="SM00292">
    <property type="entry name" value="BRCT"/>
    <property type="match status" value="2"/>
</dbReference>
<dbReference type="EMBL" id="MRZV01000044">
    <property type="protein sequence ID" value="PIK60991.1"/>
    <property type="molecule type" value="Genomic_DNA"/>
</dbReference>
<keyword evidence="4" id="KW-0227">DNA damage</keyword>
<dbReference type="InterPro" id="IPR036770">
    <property type="entry name" value="Ankyrin_rpt-contain_sf"/>
</dbReference>
<dbReference type="CDD" id="cd17734">
    <property type="entry name" value="BRCT_Bard1_rpt1"/>
    <property type="match status" value="1"/>
</dbReference>
<evidence type="ECO:0000256" key="9">
    <source>
        <dbReference type="ARBA" id="ARBA00023242"/>
    </source>
</evidence>
<comment type="subcellular location">
    <subcellularLocation>
        <location evidence="1">Nucleus</location>
    </subcellularLocation>
</comment>
<keyword evidence="3" id="KW-0677">Repeat</keyword>
<feature type="domain" description="BRCT" evidence="11">
    <location>
        <begin position="140"/>
        <end position="236"/>
    </location>
</feature>
<evidence type="ECO:0000256" key="6">
    <source>
        <dbReference type="ARBA" id="ARBA00022833"/>
    </source>
</evidence>
<dbReference type="SUPFAM" id="SSF48403">
    <property type="entry name" value="Ankyrin repeat"/>
    <property type="match status" value="1"/>
</dbReference>
<protein>
    <submittedName>
        <fullName evidence="12">Putative BRCA1-associated RING domain protein 1-like</fullName>
    </submittedName>
</protein>
<evidence type="ECO:0000256" key="5">
    <source>
        <dbReference type="ARBA" id="ARBA00022771"/>
    </source>
</evidence>
<dbReference type="Proteomes" id="UP000230750">
    <property type="component" value="Unassembled WGS sequence"/>
</dbReference>
<feature type="repeat" description="ANK" evidence="10">
    <location>
        <begin position="6"/>
        <end position="38"/>
    </location>
</feature>
<evidence type="ECO:0000313" key="12">
    <source>
        <dbReference type="EMBL" id="PIK60991.1"/>
    </source>
</evidence>
<accession>A0A2G8LL56</accession>
<dbReference type="PROSITE" id="PS50088">
    <property type="entry name" value="ANK_REPEAT"/>
    <property type="match status" value="3"/>
</dbReference>
<feature type="domain" description="BRCT" evidence="11">
    <location>
        <begin position="258"/>
        <end position="302"/>
    </location>
</feature>
<reference evidence="12 13" key="1">
    <citation type="journal article" date="2017" name="PLoS Biol.">
        <title>The sea cucumber genome provides insights into morphological evolution and visceral regeneration.</title>
        <authorList>
            <person name="Zhang X."/>
            <person name="Sun L."/>
            <person name="Yuan J."/>
            <person name="Sun Y."/>
            <person name="Gao Y."/>
            <person name="Zhang L."/>
            <person name="Li S."/>
            <person name="Dai H."/>
            <person name="Hamel J.F."/>
            <person name="Liu C."/>
            <person name="Yu Y."/>
            <person name="Liu S."/>
            <person name="Lin W."/>
            <person name="Guo K."/>
            <person name="Jin S."/>
            <person name="Xu P."/>
            <person name="Storey K.B."/>
            <person name="Huan P."/>
            <person name="Zhang T."/>
            <person name="Zhou Y."/>
            <person name="Zhang J."/>
            <person name="Lin C."/>
            <person name="Li X."/>
            <person name="Xing L."/>
            <person name="Huo D."/>
            <person name="Sun M."/>
            <person name="Wang L."/>
            <person name="Mercier A."/>
            <person name="Li F."/>
            <person name="Yang H."/>
            <person name="Xiang J."/>
        </authorList>
    </citation>
    <scope>NUCLEOTIDE SEQUENCE [LARGE SCALE GENOMIC DNA]</scope>
    <source>
        <strain evidence="12">Shaxun</strain>
        <tissue evidence="12">Muscle</tissue>
    </source>
</reference>
<evidence type="ECO:0000256" key="10">
    <source>
        <dbReference type="PROSITE-ProRule" id="PRU00023"/>
    </source>
</evidence>
<dbReference type="GO" id="GO:0085020">
    <property type="term" value="P:protein K6-linked ubiquitination"/>
    <property type="evidence" value="ECO:0007669"/>
    <property type="project" value="TreeGrafter"/>
</dbReference>
<dbReference type="SMART" id="SM00248">
    <property type="entry name" value="ANK"/>
    <property type="match status" value="3"/>
</dbReference>
<gene>
    <name evidence="12" type="ORF">BSL78_02166</name>
</gene>
<dbReference type="GO" id="GO:0004842">
    <property type="term" value="F:ubiquitin-protein transferase activity"/>
    <property type="evidence" value="ECO:0007669"/>
    <property type="project" value="TreeGrafter"/>
</dbReference>
<evidence type="ECO:0000313" key="13">
    <source>
        <dbReference type="Proteomes" id="UP000230750"/>
    </source>
</evidence>
<dbReference type="OrthoDB" id="2384350at2759"/>
<evidence type="ECO:0000256" key="7">
    <source>
        <dbReference type="ARBA" id="ARBA00023043"/>
    </source>
</evidence>
<dbReference type="InterPro" id="IPR036420">
    <property type="entry name" value="BRCT_dom_sf"/>
</dbReference>
<dbReference type="PANTHER" id="PTHR24171:SF8">
    <property type="entry name" value="BRCA1-ASSOCIATED RING DOMAIN PROTEIN 1"/>
    <property type="match status" value="1"/>
</dbReference>
<keyword evidence="13" id="KW-1185">Reference proteome</keyword>
<keyword evidence="5" id="KW-0863">Zinc-finger</keyword>
<dbReference type="InterPro" id="IPR002110">
    <property type="entry name" value="Ankyrin_rpt"/>
</dbReference>
<keyword evidence="9" id="KW-0539">Nucleus</keyword>
<evidence type="ECO:0000256" key="8">
    <source>
        <dbReference type="ARBA" id="ARBA00023204"/>
    </source>
</evidence>
<evidence type="ECO:0000259" key="11">
    <source>
        <dbReference type="PROSITE" id="PS50172"/>
    </source>
</evidence>
<evidence type="ECO:0000256" key="2">
    <source>
        <dbReference type="ARBA" id="ARBA00022723"/>
    </source>
</evidence>
<dbReference type="GO" id="GO:0031436">
    <property type="term" value="C:BRCA1-BARD1 complex"/>
    <property type="evidence" value="ECO:0007669"/>
    <property type="project" value="TreeGrafter"/>
</dbReference>
<feature type="repeat" description="ANK" evidence="10">
    <location>
        <begin position="39"/>
        <end position="71"/>
    </location>
</feature>
<dbReference type="AlphaFoldDB" id="A0A2G8LL56"/>
<dbReference type="Gene3D" id="1.25.40.20">
    <property type="entry name" value="Ankyrin repeat-containing domain"/>
    <property type="match status" value="1"/>
</dbReference>
<dbReference type="GO" id="GO:0006281">
    <property type="term" value="P:DNA repair"/>
    <property type="evidence" value="ECO:0007669"/>
    <property type="project" value="UniProtKB-KW"/>
</dbReference>
<keyword evidence="7 10" id="KW-0040">ANK repeat</keyword>
<dbReference type="InterPro" id="IPR001357">
    <property type="entry name" value="BRCT_dom"/>
</dbReference>
<dbReference type="FunFam" id="3.40.50.10190:FF:000006">
    <property type="entry name" value="Breast cancer type 1 susceptibility protein homolog"/>
    <property type="match status" value="1"/>
</dbReference>
<dbReference type="PANTHER" id="PTHR24171">
    <property type="entry name" value="ANKYRIN REPEAT DOMAIN-CONTAINING PROTEIN 39-RELATED"/>
    <property type="match status" value="1"/>
</dbReference>
<dbReference type="Pfam" id="PF12796">
    <property type="entry name" value="Ank_2"/>
    <property type="match status" value="1"/>
</dbReference>
<keyword evidence="2" id="KW-0479">Metal-binding</keyword>
<dbReference type="SUPFAM" id="SSF52113">
    <property type="entry name" value="BRCT domain"/>
    <property type="match status" value="1"/>
</dbReference>
<evidence type="ECO:0000256" key="1">
    <source>
        <dbReference type="ARBA" id="ARBA00004123"/>
    </source>
</evidence>
<organism evidence="12 13">
    <name type="scientific">Stichopus japonicus</name>
    <name type="common">Sea cucumber</name>
    <dbReference type="NCBI Taxonomy" id="307972"/>
    <lineage>
        <taxon>Eukaryota</taxon>
        <taxon>Metazoa</taxon>
        <taxon>Echinodermata</taxon>
        <taxon>Eleutherozoa</taxon>
        <taxon>Echinozoa</taxon>
        <taxon>Holothuroidea</taxon>
        <taxon>Aspidochirotacea</taxon>
        <taxon>Aspidochirotida</taxon>
        <taxon>Stichopodidae</taxon>
        <taxon>Apostichopus</taxon>
    </lineage>
</organism>
<evidence type="ECO:0000256" key="3">
    <source>
        <dbReference type="ARBA" id="ARBA00022737"/>
    </source>
</evidence>
<dbReference type="PRINTS" id="PR01415">
    <property type="entry name" value="ANKYRIN"/>
</dbReference>
<evidence type="ECO:0000256" key="4">
    <source>
        <dbReference type="ARBA" id="ARBA00022763"/>
    </source>
</evidence>
<dbReference type="Gene3D" id="3.40.50.10190">
    <property type="entry name" value="BRCT domain"/>
    <property type="match status" value="2"/>
</dbReference>
<dbReference type="PROSITE" id="PS50297">
    <property type="entry name" value="ANK_REP_REGION"/>
    <property type="match status" value="3"/>
</dbReference>
<dbReference type="GO" id="GO:0070531">
    <property type="term" value="C:BRCA1-A complex"/>
    <property type="evidence" value="ECO:0007669"/>
    <property type="project" value="TreeGrafter"/>
</dbReference>
<sequence>MKRNIRGETPLHLACIKGDLVHVQELLQKGSDPNVKDHAGWTPLHEACNHGFVDIVAALLDNGALINMPGLDNDSPLHDAVASNRPNIVKLLIERGASLDVRNIHGNTPKDLPSSEEVMNALKTKPGVTSDLNTSFTSSISSSPASSQKIVLLGTGLNDKQRNKLQSCARLLRGKVTSDFTQNITHLVANAAAEGRCSRTMKFLQAVLLGKWVVNFSWVEECLKGKGLVPEVNHEICGTMIDSDSEGARKSREMANSQFPPLFDGCHFYIHGNFSPPTPPKEELASLLKLGGGTILTRYQSQMMMSSRHPNSAIPCQTRVRLGLVFILHHLRYRSQTKKHPAQSEDRQALHRTRLMGHGLYFEIRTARIAILRERKPPSSLNCNFILPYQLYISSR</sequence>
<feature type="repeat" description="ANK" evidence="10">
    <location>
        <begin position="72"/>
        <end position="104"/>
    </location>
</feature>
<keyword evidence="6" id="KW-0862">Zinc</keyword>
<dbReference type="Pfam" id="PF00533">
    <property type="entry name" value="BRCT"/>
    <property type="match status" value="1"/>
</dbReference>
<comment type="caution">
    <text evidence="12">The sequence shown here is derived from an EMBL/GenBank/DDBJ whole genome shotgun (WGS) entry which is preliminary data.</text>
</comment>